<evidence type="ECO:0000313" key="1">
    <source>
        <dbReference type="EMBL" id="EDL93915.1"/>
    </source>
</evidence>
<reference evidence="1" key="1">
    <citation type="journal article" date="2005" name="Genome Res.">
        <title>Gene and alternative splicing annotation with AIR.</title>
        <authorList>
            <person name="Florea L."/>
            <person name="Di Francesco V."/>
            <person name="Miller J."/>
            <person name="Turner R."/>
            <person name="Yao A."/>
            <person name="Harris M."/>
            <person name="Walenz B."/>
            <person name="Mobarry C."/>
            <person name="Merkulov G.V."/>
            <person name="Charlab R."/>
            <person name="Dew I."/>
            <person name="Deng Z."/>
            <person name="Istrail S."/>
            <person name="Li P."/>
            <person name="Sutton G."/>
        </authorList>
    </citation>
    <scope>NUCLEOTIDE SEQUENCE</scope>
    <source>
        <strain evidence="1">BN</strain>
    </source>
</reference>
<gene>
    <name evidence="1" type="ORF">rCG_24306</name>
</gene>
<dbReference type="AlphaFoldDB" id="A6KAK6"/>
<dbReference type="EMBL" id="CH474032">
    <property type="protein sequence ID" value="EDL93915.1"/>
    <property type="molecule type" value="Genomic_DNA"/>
</dbReference>
<name>A6KAK6_RAT</name>
<evidence type="ECO:0000313" key="2">
    <source>
        <dbReference type="Proteomes" id="UP000234681"/>
    </source>
</evidence>
<proteinExistence type="predicted"/>
<dbReference type="Proteomes" id="UP000234681">
    <property type="component" value="Chromosome 17"/>
</dbReference>
<dbReference type="EMBL" id="CH474032">
    <property type="protein sequence ID" value="EDL93914.1"/>
    <property type="molecule type" value="Genomic_DNA"/>
</dbReference>
<reference evidence="2" key="3">
    <citation type="submission" date="2005-09" db="EMBL/GenBank/DDBJ databases">
        <authorList>
            <person name="Mural R.J."/>
            <person name="Li P.W."/>
            <person name="Adams M.D."/>
            <person name="Amanatides P.G."/>
            <person name="Baden-Tillson H."/>
            <person name="Barnstead M."/>
            <person name="Chin S.H."/>
            <person name="Dew I."/>
            <person name="Evans C.A."/>
            <person name="Ferriera S."/>
            <person name="Flanigan M."/>
            <person name="Fosler C."/>
            <person name="Glodek A."/>
            <person name="Gu Z."/>
            <person name="Holt R.A."/>
            <person name="Jennings D."/>
            <person name="Kraft C.L."/>
            <person name="Lu F."/>
            <person name="Nguyen T."/>
            <person name="Nusskern D.R."/>
            <person name="Pfannkoch C.M."/>
            <person name="Sitter C."/>
            <person name="Sutton G.G."/>
            <person name="Venter J.C."/>
            <person name="Wang Z."/>
            <person name="Woodage T."/>
            <person name="Zheng X.H."/>
            <person name="Zhong F."/>
        </authorList>
    </citation>
    <scope>NUCLEOTIDE SEQUENCE [LARGE SCALE GENOMIC DNA]</scope>
    <source>
        <strain>BN</strain>
        <strain evidence="2">Sprague-Dawley</strain>
    </source>
</reference>
<protein>
    <submittedName>
        <fullName evidence="1">RCG24306, isoform CRA_b</fullName>
    </submittedName>
</protein>
<reference evidence="1" key="2">
    <citation type="submission" date="2005-07" db="EMBL/GenBank/DDBJ databases">
        <authorList>
            <person name="Mural R.J."/>
            <person name="Li P.W."/>
            <person name="Adams M.D."/>
            <person name="Amanatides P.G."/>
            <person name="Baden-Tillson H."/>
            <person name="Barnstead M."/>
            <person name="Chin S.H."/>
            <person name="Dew I."/>
            <person name="Evans C.A."/>
            <person name="Ferriera S."/>
            <person name="Flanigan M."/>
            <person name="Fosler C."/>
            <person name="Glodek A."/>
            <person name="Gu Z."/>
            <person name="Holt R.A."/>
            <person name="Jennings D."/>
            <person name="Kraft C.L."/>
            <person name="Lu F."/>
            <person name="Nguyen T."/>
            <person name="Nusskern D.R."/>
            <person name="Pfannkoch C.M."/>
            <person name="Sitter C."/>
            <person name="Sutton G.G."/>
            <person name="Venter J.C."/>
            <person name="Wang Z."/>
            <person name="Woodage T."/>
            <person name="Zheng X.H."/>
            <person name="Zhong F."/>
        </authorList>
    </citation>
    <scope>NUCLEOTIDE SEQUENCE</scope>
    <source>
        <strain evidence="1">BN</strain>
    </source>
</reference>
<organism evidence="1 2">
    <name type="scientific">Rattus norvegicus</name>
    <name type="common">Rat</name>
    <dbReference type="NCBI Taxonomy" id="10116"/>
    <lineage>
        <taxon>Eukaryota</taxon>
        <taxon>Metazoa</taxon>
        <taxon>Chordata</taxon>
        <taxon>Craniata</taxon>
        <taxon>Vertebrata</taxon>
        <taxon>Euteleostomi</taxon>
        <taxon>Mammalia</taxon>
        <taxon>Eutheria</taxon>
        <taxon>Euarchontoglires</taxon>
        <taxon>Glires</taxon>
        <taxon>Rodentia</taxon>
        <taxon>Myomorpha</taxon>
        <taxon>Muroidea</taxon>
        <taxon>Muridae</taxon>
        <taxon>Murinae</taxon>
        <taxon>Rattus</taxon>
    </lineage>
</organism>
<accession>A6KAK6</accession>
<sequence length="39" mass="4628">MPILVLQKAQRPLLDSELHLQHHDLKRTQHKTKQANTIF</sequence>